<gene>
    <name evidence="4" type="ORF">DSM104329_01159</name>
</gene>
<dbReference type="Pfam" id="PF00582">
    <property type="entry name" value="Usp"/>
    <property type="match status" value="1"/>
</dbReference>
<organism evidence="4 5">
    <name type="scientific">Capillimicrobium parvum</name>
    <dbReference type="NCBI Taxonomy" id="2884022"/>
    <lineage>
        <taxon>Bacteria</taxon>
        <taxon>Bacillati</taxon>
        <taxon>Actinomycetota</taxon>
        <taxon>Thermoleophilia</taxon>
        <taxon>Solirubrobacterales</taxon>
        <taxon>Capillimicrobiaceae</taxon>
        <taxon>Capillimicrobium</taxon>
    </lineage>
</organism>
<reference evidence="4" key="1">
    <citation type="journal article" date="2022" name="Int. J. Syst. Evol. Microbiol.">
        <title>Pseudomonas aegrilactucae sp. nov. and Pseudomonas morbosilactucae sp. nov., pathogens causing bacterial rot of lettuce in Japan.</title>
        <authorList>
            <person name="Sawada H."/>
            <person name="Fujikawa T."/>
            <person name="Satou M."/>
        </authorList>
    </citation>
    <scope>NUCLEOTIDE SEQUENCE</scope>
    <source>
        <strain evidence="4">0166_1</strain>
    </source>
</reference>
<feature type="compositionally biased region" description="Basic and acidic residues" evidence="2">
    <location>
        <begin position="175"/>
        <end position="184"/>
    </location>
</feature>
<feature type="region of interest" description="Disordered" evidence="2">
    <location>
        <begin position="162"/>
        <end position="184"/>
    </location>
</feature>
<comment type="similarity">
    <text evidence="1">Belongs to the universal stress protein A family.</text>
</comment>
<dbReference type="InterPro" id="IPR006016">
    <property type="entry name" value="UspA"/>
</dbReference>
<dbReference type="InterPro" id="IPR006015">
    <property type="entry name" value="Universal_stress_UspA"/>
</dbReference>
<dbReference type="KEGG" id="sbae:DSM104329_01159"/>
<dbReference type="SUPFAM" id="SSF52402">
    <property type="entry name" value="Adenine nucleotide alpha hydrolases-like"/>
    <property type="match status" value="1"/>
</dbReference>
<dbReference type="RefSeq" id="WP_259314443.1">
    <property type="nucleotide sequence ID" value="NZ_CP087164.1"/>
</dbReference>
<dbReference type="PANTHER" id="PTHR46553:SF3">
    <property type="entry name" value="ADENINE NUCLEOTIDE ALPHA HYDROLASES-LIKE SUPERFAMILY PROTEIN"/>
    <property type="match status" value="1"/>
</dbReference>
<sequence>MNQNGTPVQPSLVVVGVDGSAGAGHALRWAAAEARLRKVRLRVVHAWTIGFTGIPGGGYGYMGDSRSLSGEGISELRRAAEELLDRAITEIATEARGIEIERQVIEGGAAEVLVGAATEGDLLVVGSRGHGGLAGLLLGSISQQCAHHASCPVVIVRAPRTSASGSMSTGVAPLQRERREVRSR</sequence>
<evidence type="ECO:0000256" key="1">
    <source>
        <dbReference type="ARBA" id="ARBA00008791"/>
    </source>
</evidence>
<evidence type="ECO:0000256" key="2">
    <source>
        <dbReference type="SAM" id="MobiDB-lite"/>
    </source>
</evidence>
<dbReference type="InterPro" id="IPR014729">
    <property type="entry name" value="Rossmann-like_a/b/a_fold"/>
</dbReference>
<feature type="domain" description="UspA" evidence="3">
    <location>
        <begin position="13"/>
        <end position="157"/>
    </location>
</feature>
<evidence type="ECO:0000313" key="5">
    <source>
        <dbReference type="Proteomes" id="UP001162834"/>
    </source>
</evidence>
<accession>A0A9E6XVY7</accession>
<dbReference type="PANTHER" id="PTHR46553">
    <property type="entry name" value="ADENINE NUCLEOTIDE ALPHA HYDROLASES-LIKE SUPERFAMILY PROTEIN"/>
    <property type="match status" value="1"/>
</dbReference>
<evidence type="ECO:0000313" key="4">
    <source>
        <dbReference type="EMBL" id="UGS34777.1"/>
    </source>
</evidence>
<protein>
    <submittedName>
        <fullName evidence="4">Universal stress protein</fullName>
    </submittedName>
</protein>
<dbReference type="Gene3D" id="3.40.50.620">
    <property type="entry name" value="HUPs"/>
    <property type="match status" value="1"/>
</dbReference>
<keyword evidence="5" id="KW-1185">Reference proteome</keyword>
<name>A0A9E6XVY7_9ACTN</name>
<dbReference type="PRINTS" id="PR01438">
    <property type="entry name" value="UNVRSLSTRESS"/>
</dbReference>
<dbReference type="Proteomes" id="UP001162834">
    <property type="component" value="Chromosome"/>
</dbReference>
<dbReference type="AlphaFoldDB" id="A0A9E6XVY7"/>
<evidence type="ECO:0000259" key="3">
    <source>
        <dbReference type="Pfam" id="PF00582"/>
    </source>
</evidence>
<dbReference type="EMBL" id="CP087164">
    <property type="protein sequence ID" value="UGS34777.1"/>
    <property type="molecule type" value="Genomic_DNA"/>
</dbReference>
<proteinExistence type="inferred from homology"/>
<dbReference type="CDD" id="cd23659">
    <property type="entry name" value="USP_At3g01520-like"/>
    <property type="match status" value="1"/>
</dbReference>